<sequence>MIKESIESFDGFDYTDDGGGAFWGWYEKPLSDFIPMEDQHLEIITWFHEKMDELVQFQEMFDGIGWE</sequence>
<organism evidence="1 2">
    <name type="scientific">Oceanobacillus limi</name>
    <dbReference type="NCBI Taxonomy" id="930131"/>
    <lineage>
        <taxon>Bacteria</taxon>
        <taxon>Bacillati</taxon>
        <taxon>Bacillota</taxon>
        <taxon>Bacilli</taxon>
        <taxon>Bacillales</taxon>
        <taxon>Bacillaceae</taxon>
        <taxon>Oceanobacillus</taxon>
    </lineage>
</organism>
<gene>
    <name evidence="1" type="ORF">SAMN05216389_103106</name>
</gene>
<dbReference type="AlphaFoldDB" id="A0A1I0A781"/>
<keyword evidence="2" id="KW-1185">Reference proteome</keyword>
<evidence type="ECO:0000313" key="1">
    <source>
        <dbReference type="EMBL" id="SES89980.1"/>
    </source>
</evidence>
<name>A0A1I0A781_9BACI</name>
<proteinExistence type="predicted"/>
<dbReference type="EMBL" id="FOHE01000003">
    <property type="protein sequence ID" value="SES89980.1"/>
    <property type="molecule type" value="Genomic_DNA"/>
</dbReference>
<evidence type="ECO:0000313" key="2">
    <source>
        <dbReference type="Proteomes" id="UP000198618"/>
    </source>
</evidence>
<reference evidence="1 2" key="1">
    <citation type="submission" date="2016-10" db="EMBL/GenBank/DDBJ databases">
        <authorList>
            <person name="de Groot N.N."/>
        </authorList>
    </citation>
    <scope>NUCLEOTIDE SEQUENCE [LARGE SCALE GENOMIC DNA]</scope>
    <source>
        <strain evidence="1 2">IBRC-M 10780</strain>
    </source>
</reference>
<accession>A0A1I0A781</accession>
<protein>
    <submittedName>
        <fullName evidence="1">Uncharacterized protein</fullName>
    </submittedName>
</protein>
<dbReference type="Proteomes" id="UP000198618">
    <property type="component" value="Unassembled WGS sequence"/>
</dbReference>